<evidence type="ECO:0000256" key="3">
    <source>
        <dbReference type="ARBA" id="ARBA00022475"/>
    </source>
</evidence>
<protein>
    <submittedName>
        <fullName evidence="9">DedA family protein</fullName>
    </submittedName>
</protein>
<comment type="subcellular location">
    <subcellularLocation>
        <location evidence="1 7">Cell membrane</location>
        <topology evidence="1 7">Multi-pass membrane protein</topology>
    </subcellularLocation>
</comment>
<keyword evidence="4 7" id="KW-0812">Transmembrane</keyword>
<feature type="transmembrane region" description="Helical" evidence="7">
    <location>
        <begin position="141"/>
        <end position="162"/>
    </location>
</feature>
<dbReference type="Proteomes" id="UP001596455">
    <property type="component" value="Unassembled WGS sequence"/>
</dbReference>
<evidence type="ECO:0000256" key="1">
    <source>
        <dbReference type="ARBA" id="ARBA00004651"/>
    </source>
</evidence>
<sequence length="212" mass="21739">MESWVASVIAELSEQFGPVLLAVGGLVAFAESALGLGFVFPGEWAVLTLGAATATPTELALTVGVVAVAASGGDHVGYLIGRRAGPSLRRSRLVRRVGLRHWDRGSLLLQRYGGLAVVVSRLLPAVRTLVPAAAGAGGLSYLRFAVGSVLGAVLWAVVWVGAGAAARTALPEVAAALGAAGWYALGGLVLLAVLAILVVRRLRRDRCEVAAE</sequence>
<feature type="domain" description="VTT" evidence="8">
    <location>
        <begin position="40"/>
        <end position="164"/>
    </location>
</feature>
<feature type="transmembrane region" description="Helical" evidence="7">
    <location>
        <begin position="60"/>
        <end position="80"/>
    </location>
</feature>
<evidence type="ECO:0000256" key="4">
    <source>
        <dbReference type="ARBA" id="ARBA00022692"/>
    </source>
</evidence>
<evidence type="ECO:0000313" key="10">
    <source>
        <dbReference type="Proteomes" id="UP001596455"/>
    </source>
</evidence>
<dbReference type="RefSeq" id="WP_382396379.1">
    <property type="nucleotide sequence ID" value="NZ_JBHTCQ010000004.1"/>
</dbReference>
<evidence type="ECO:0000313" key="9">
    <source>
        <dbReference type="EMBL" id="MFC7406851.1"/>
    </source>
</evidence>
<name>A0ABW2QC50_9MICO</name>
<dbReference type="EMBL" id="JBHTCQ010000004">
    <property type="protein sequence ID" value="MFC7406851.1"/>
    <property type="molecule type" value="Genomic_DNA"/>
</dbReference>
<comment type="caution">
    <text evidence="9">The sequence shown here is derived from an EMBL/GenBank/DDBJ whole genome shotgun (WGS) entry which is preliminary data.</text>
</comment>
<dbReference type="InterPro" id="IPR032818">
    <property type="entry name" value="DedA-like"/>
</dbReference>
<dbReference type="PANTHER" id="PTHR30353:SF0">
    <property type="entry name" value="TRANSMEMBRANE PROTEIN"/>
    <property type="match status" value="1"/>
</dbReference>
<keyword evidence="6 7" id="KW-0472">Membrane</keyword>
<evidence type="ECO:0000256" key="5">
    <source>
        <dbReference type="ARBA" id="ARBA00022989"/>
    </source>
</evidence>
<keyword evidence="3 7" id="KW-1003">Cell membrane</keyword>
<evidence type="ECO:0000259" key="8">
    <source>
        <dbReference type="Pfam" id="PF09335"/>
    </source>
</evidence>
<keyword evidence="5 7" id="KW-1133">Transmembrane helix</keyword>
<feature type="transmembrane region" description="Helical" evidence="7">
    <location>
        <begin position="19"/>
        <end position="40"/>
    </location>
</feature>
<accession>A0ABW2QC50</accession>
<organism evidence="9 10">
    <name type="scientific">Georgenia alba</name>
    <dbReference type="NCBI Taxonomy" id="2233858"/>
    <lineage>
        <taxon>Bacteria</taxon>
        <taxon>Bacillati</taxon>
        <taxon>Actinomycetota</taxon>
        <taxon>Actinomycetes</taxon>
        <taxon>Micrococcales</taxon>
        <taxon>Bogoriellaceae</taxon>
        <taxon>Georgenia</taxon>
    </lineage>
</organism>
<dbReference type="PANTHER" id="PTHR30353">
    <property type="entry name" value="INNER MEMBRANE PROTEIN DEDA-RELATED"/>
    <property type="match status" value="1"/>
</dbReference>
<feature type="transmembrane region" description="Helical" evidence="7">
    <location>
        <begin position="174"/>
        <end position="199"/>
    </location>
</feature>
<comment type="similarity">
    <text evidence="2 7">Belongs to the DedA family.</text>
</comment>
<evidence type="ECO:0000256" key="7">
    <source>
        <dbReference type="RuleBase" id="RU367016"/>
    </source>
</evidence>
<evidence type="ECO:0000256" key="2">
    <source>
        <dbReference type="ARBA" id="ARBA00010792"/>
    </source>
</evidence>
<evidence type="ECO:0000256" key="6">
    <source>
        <dbReference type="ARBA" id="ARBA00023136"/>
    </source>
</evidence>
<proteinExistence type="inferred from homology"/>
<reference evidence="10" key="1">
    <citation type="journal article" date="2019" name="Int. J. Syst. Evol. Microbiol.">
        <title>The Global Catalogue of Microorganisms (GCM) 10K type strain sequencing project: providing services to taxonomists for standard genome sequencing and annotation.</title>
        <authorList>
            <consortium name="The Broad Institute Genomics Platform"/>
            <consortium name="The Broad Institute Genome Sequencing Center for Infectious Disease"/>
            <person name="Wu L."/>
            <person name="Ma J."/>
        </authorList>
    </citation>
    <scope>NUCLEOTIDE SEQUENCE [LARGE SCALE GENOMIC DNA]</scope>
    <source>
        <strain evidence="10">JCM 1490</strain>
    </source>
</reference>
<gene>
    <name evidence="9" type="ORF">ACFQQL_17155</name>
</gene>
<keyword evidence="10" id="KW-1185">Reference proteome</keyword>
<dbReference type="Pfam" id="PF09335">
    <property type="entry name" value="VTT_dom"/>
    <property type="match status" value="1"/>
</dbReference>
<dbReference type="InterPro" id="IPR032816">
    <property type="entry name" value="VTT_dom"/>
</dbReference>